<sequence>MSAKSGTLATPLPTTPEVSAHLSAEIEAIFARFFSRGGALRMLADIDVSDLMRVRAHARHRFSQGHIAAAQRVYFLLATLDQWSFDDWFGLGLCYQRLGHHEQALPCFAKAGVIRAADPRAPYLAGVSYEGAGNVDFALKAYRATQRLCGDLPQHRALARSASARCDALSNASSKGNP</sequence>
<dbReference type="STRING" id="93220.A6P55_10335"/>
<accession>A0A378YMR9</accession>
<organism evidence="1 2">
    <name type="scientific">Pandoraea pnomenusa</name>
    <dbReference type="NCBI Taxonomy" id="93220"/>
    <lineage>
        <taxon>Bacteria</taxon>
        <taxon>Pseudomonadati</taxon>
        <taxon>Pseudomonadota</taxon>
        <taxon>Betaproteobacteria</taxon>
        <taxon>Burkholderiales</taxon>
        <taxon>Burkholderiaceae</taxon>
        <taxon>Pandoraea</taxon>
    </lineage>
</organism>
<dbReference type="AlphaFoldDB" id="A0A378YMR9"/>
<dbReference type="InterPro" id="IPR016379">
    <property type="entry name" value="T3SS_Ca_resp_chp_LcrH/SycD_sub"/>
</dbReference>
<dbReference type="InterPro" id="IPR011990">
    <property type="entry name" value="TPR-like_helical_dom_sf"/>
</dbReference>
<dbReference type="EMBL" id="UGSG01000001">
    <property type="protein sequence ID" value="SUA78495.1"/>
    <property type="molecule type" value="Genomic_DNA"/>
</dbReference>
<dbReference type="Gene3D" id="1.25.40.10">
    <property type="entry name" value="Tetratricopeptide repeat domain"/>
    <property type="match status" value="1"/>
</dbReference>
<gene>
    <name evidence="1" type="ORF">NCTC13160_02636</name>
</gene>
<evidence type="ECO:0000313" key="1">
    <source>
        <dbReference type="EMBL" id="SUA78495.1"/>
    </source>
</evidence>
<name>A0A378YMR9_9BURK</name>
<dbReference type="GeneID" id="57201074"/>
<dbReference type="PRINTS" id="PR01595">
    <property type="entry name" value="SYCDCHAPRONE"/>
</dbReference>
<dbReference type="PIRSF" id="PIRSF003165">
    <property type="entry name" value="Chaperone_SicA"/>
    <property type="match status" value="1"/>
</dbReference>
<proteinExistence type="predicted"/>
<evidence type="ECO:0000313" key="2">
    <source>
        <dbReference type="Proteomes" id="UP000254573"/>
    </source>
</evidence>
<dbReference type="SUPFAM" id="SSF48452">
    <property type="entry name" value="TPR-like"/>
    <property type="match status" value="1"/>
</dbReference>
<dbReference type="InterPro" id="IPR005415">
    <property type="entry name" value="T3SS_Ca_resp_chp_LcrH/SycD"/>
</dbReference>
<dbReference type="Proteomes" id="UP000254573">
    <property type="component" value="Unassembled WGS sequence"/>
</dbReference>
<reference evidence="1 2" key="1">
    <citation type="submission" date="2018-06" db="EMBL/GenBank/DDBJ databases">
        <authorList>
            <consortium name="Pathogen Informatics"/>
            <person name="Doyle S."/>
        </authorList>
    </citation>
    <scope>NUCLEOTIDE SEQUENCE [LARGE SCALE GENOMIC DNA]</scope>
    <source>
        <strain evidence="1 2">NCTC13160</strain>
    </source>
</reference>
<dbReference type="RefSeq" id="WP_023598479.1">
    <property type="nucleotide sequence ID" value="NC_023018.2"/>
</dbReference>
<protein>
    <submittedName>
        <fullName evidence="1">Pathogenicity island 2 chaperone protein SscA</fullName>
    </submittedName>
</protein>